<dbReference type="STRING" id="1193181.BN10_640019"/>
<keyword evidence="3" id="KW-1185">Reference proteome</keyword>
<dbReference type="AlphaFoldDB" id="N0E5V0"/>
<dbReference type="EMBL" id="CAIZ01000135">
    <property type="protein sequence ID" value="CCH70694.1"/>
    <property type="molecule type" value="Genomic_DNA"/>
</dbReference>
<dbReference type="HOGENOM" id="CLU_2669853_0_0_11"/>
<accession>N0E5V0</accession>
<protein>
    <submittedName>
        <fullName evidence="2">Uncharacterized protein</fullName>
    </submittedName>
</protein>
<evidence type="ECO:0000313" key="2">
    <source>
        <dbReference type="EMBL" id="CCH70694.1"/>
    </source>
</evidence>
<evidence type="ECO:0000313" key="3">
    <source>
        <dbReference type="Proteomes" id="UP000013167"/>
    </source>
</evidence>
<reference evidence="2 3" key="1">
    <citation type="journal article" date="2013" name="ISME J.">
        <title>A metabolic model for members of the genus Tetrasphaera involved in enhanced biological phosphorus removal.</title>
        <authorList>
            <person name="Kristiansen R."/>
            <person name="Nguyen H.T.T."/>
            <person name="Saunders A.M."/>
            <person name="Nielsen J.L."/>
            <person name="Wimmer R."/>
            <person name="Le V.Q."/>
            <person name="McIlroy S.J."/>
            <person name="Petrovski S."/>
            <person name="Seviour R.J."/>
            <person name="Calteau A."/>
            <person name="Nielsen K.L."/>
            <person name="Nielsen P.H."/>
        </authorList>
    </citation>
    <scope>NUCLEOTIDE SEQUENCE [LARGE SCALE GENOMIC DNA]</scope>
    <source>
        <strain evidence="2 3">Lp2</strain>
    </source>
</reference>
<dbReference type="Proteomes" id="UP000013167">
    <property type="component" value="Unassembled WGS sequence"/>
</dbReference>
<feature type="compositionally biased region" description="Basic residues" evidence="1">
    <location>
        <begin position="45"/>
        <end position="56"/>
    </location>
</feature>
<name>N0E5V0_9MICO</name>
<feature type="region of interest" description="Disordered" evidence="1">
    <location>
        <begin position="45"/>
        <end position="75"/>
    </location>
</feature>
<sequence length="75" mass="7878">MHVLQEAGQVDEAGEITASGAAAGVQKDCSGDTCGYYQWVGSRATPRKVVQRHTPRPARGQRSSTASTVTASSTR</sequence>
<feature type="compositionally biased region" description="Low complexity" evidence="1">
    <location>
        <begin position="63"/>
        <end position="75"/>
    </location>
</feature>
<evidence type="ECO:0000256" key="1">
    <source>
        <dbReference type="SAM" id="MobiDB-lite"/>
    </source>
</evidence>
<organism evidence="2 3">
    <name type="scientific">Phycicoccus elongatus Lp2</name>
    <dbReference type="NCBI Taxonomy" id="1193181"/>
    <lineage>
        <taxon>Bacteria</taxon>
        <taxon>Bacillati</taxon>
        <taxon>Actinomycetota</taxon>
        <taxon>Actinomycetes</taxon>
        <taxon>Micrococcales</taxon>
        <taxon>Intrasporangiaceae</taxon>
        <taxon>Phycicoccus</taxon>
    </lineage>
</organism>
<gene>
    <name evidence="2" type="ORF">BN10_640019</name>
</gene>
<proteinExistence type="predicted"/>
<comment type="caution">
    <text evidence="2">The sequence shown here is derived from an EMBL/GenBank/DDBJ whole genome shotgun (WGS) entry which is preliminary data.</text>
</comment>